<feature type="coiled-coil region" evidence="1">
    <location>
        <begin position="17"/>
        <end position="44"/>
    </location>
</feature>
<evidence type="ECO:0000313" key="3">
    <source>
        <dbReference type="Proteomes" id="UP001211065"/>
    </source>
</evidence>
<gene>
    <name evidence="2" type="ORF">HK099_006064</name>
</gene>
<keyword evidence="3" id="KW-1185">Reference proteome</keyword>
<proteinExistence type="predicted"/>
<dbReference type="Proteomes" id="UP001211065">
    <property type="component" value="Unassembled WGS sequence"/>
</dbReference>
<dbReference type="AlphaFoldDB" id="A0AAD5UA48"/>
<name>A0AAD5UA48_9FUNG</name>
<evidence type="ECO:0000256" key="1">
    <source>
        <dbReference type="SAM" id="Coils"/>
    </source>
</evidence>
<organism evidence="2 3">
    <name type="scientific">Clydaea vesicula</name>
    <dbReference type="NCBI Taxonomy" id="447962"/>
    <lineage>
        <taxon>Eukaryota</taxon>
        <taxon>Fungi</taxon>
        <taxon>Fungi incertae sedis</taxon>
        <taxon>Chytridiomycota</taxon>
        <taxon>Chytridiomycota incertae sedis</taxon>
        <taxon>Chytridiomycetes</taxon>
        <taxon>Lobulomycetales</taxon>
        <taxon>Lobulomycetaceae</taxon>
        <taxon>Clydaea</taxon>
    </lineage>
</organism>
<keyword evidence="1" id="KW-0175">Coiled coil</keyword>
<evidence type="ECO:0000313" key="2">
    <source>
        <dbReference type="EMBL" id="KAJ3225861.1"/>
    </source>
</evidence>
<reference evidence="2" key="1">
    <citation type="submission" date="2020-05" db="EMBL/GenBank/DDBJ databases">
        <title>Phylogenomic resolution of chytrid fungi.</title>
        <authorList>
            <person name="Stajich J.E."/>
            <person name="Amses K."/>
            <person name="Simmons R."/>
            <person name="Seto K."/>
            <person name="Myers J."/>
            <person name="Bonds A."/>
            <person name="Quandt C.A."/>
            <person name="Barry K."/>
            <person name="Liu P."/>
            <person name="Grigoriev I."/>
            <person name="Longcore J.E."/>
            <person name="James T.Y."/>
        </authorList>
    </citation>
    <scope>NUCLEOTIDE SEQUENCE</scope>
    <source>
        <strain evidence="2">JEL0476</strain>
    </source>
</reference>
<protein>
    <submittedName>
        <fullName evidence="2">Uncharacterized protein</fullName>
    </submittedName>
</protein>
<comment type="caution">
    <text evidence="2">The sequence shown here is derived from an EMBL/GenBank/DDBJ whole genome shotgun (WGS) entry which is preliminary data.</text>
</comment>
<accession>A0AAD5UA48</accession>
<sequence>MLSYNVTDSSVTYIESHDIVESRLKHVEDRLDKLENKVSALEKWMAKPCLHTALETTFKRILNIPSNEESFYDLLTIQLEKMFFDLVFLSVRPNSRNDIIHRDIPERKLVESAYDHLKGNMDEETRRCFYSFLSI</sequence>
<dbReference type="EMBL" id="JADGJW010000050">
    <property type="protein sequence ID" value="KAJ3225861.1"/>
    <property type="molecule type" value="Genomic_DNA"/>
</dbReference>